<dbReference type="Pfam" id="PF09827">
    <property type="entry name" value="CRISPR_Cas2"/>
    <property type="match status" value="1"/>
</dbReference>
<evidence type="ECO:0000256" key="7">
    <source>
        <dbReference type="ARBA" id="ARBA00022842"/>
    </source>
</evidence>
<dbReference type="SUPFAM" id="SSF143430">
    <property type="entry name" value="TTP0101/SSO1404-like"/>
    <property type="match status" value="1"/>
</dbReference>
<dbReference type="GO" id="GO:0043571">
    <property type="term" value="P:maintenance of CRISPR repeat elements"/>
    <property type="evidence" value="ECO:0007669"/>
    <property type="project" value="UniProtKB-UniRule"/>
</dbReference>
<evidence type="ECO:0000256" key="3">
    <source>
        <dbReference type="ARBA" id="ARBA00022722"/>
    </source>
</evidence>
<dbReference type="PIRSF" id="PIRSF032582">
    <property type="entry name" value="Cas2"/>
    <property type="match status" value="1"/>
</dbReference>
<dbReference type="PANTHER" id="PTHR34405:SF3">
    <property type="entry name" value="CRISPR-ASSOCIATED ENDORIBONUCLEASE CAS2 3"/>
    <property type="match status" value="1"/>
</dbReference>
<evidence type="ECO:0000313" key="11">
    <source>
        <dbReference type="EMBL" id="MBM3274462.1"/>
    </source>
</evidence>
<dbReference type="HAMAP" id="MF_01471">
    <property type="entry name" value="Cas2"/>
    <property type="match status" value="1"/>
</dbReference>
<gene>
    <name evidence="9 11" type="primary">cas2</name>
    <name evidence="11" type="ORF">FJZ00_04880</name>
</gene>
<evidence type="ECO:0000256" key="4">
    <source>
        <dbReference type="ARBA" id="ARBA00022723"/>
    </source>
</evidence>
<keyword evidence="4 9" id="KW-0479">Metal-binding</keyword>
<comment type="cofactor">
    <cofactor evidence="1 9">
        <name>Mg(2+)</name>
        <dbReference type="ChEBI" id="CHEBI:18420"/>
    </cofactor>
</comment>
<dbReference type="EC" id="3.1.-.-" evidence="9"/>
<dbReference type="GO" id="GO:0051607">
    <property type="term" value="P:defense response to virus"/>
    <property type="evidence" value="ECO:0007669"/>
    <property type="project" value="UniProtKB-UniRule"/>
</dbReference>
<dbReference type="InterPro" id="IPR021127">
    <property type="entry name" value="CRISPR_associated_Cas2"/>
</dbReference>
<evidence type="ECO:0000256" key="9">
    <source>
        <dbReference type="HAMAP-Rule" id="MF_01471"/>
    </source>
</evidence>
<dbReference type="InterPro" id="IPR019199">
    <property type="entry name" value="Virulence_VapD/CRISPR_Cas2"/>
</dbReference>
<dbReference type="GO" id="GO:0016787">
    <property type="term" value="F:hydrolase activity"/>
    <property type="evidence" value="ECO:0007669"/>
    <property type="project" value="UniProtKB-KW"/>
</dbReference>
<dbReference type="Proteomes" id="UP000703893">
    <property type="component" value="Unassembled WGS sequence"/>
</dbReference>
<dbReference type="EMBL" id="VGJX01000223">
    <property type="protein sequence ID" value="MBM3274462.1"/>
    <property type="molecule type" value="Genomic_DNA"/>
</dbReference>
<comment type="similarity">
    <text evidence="2 9 10">Belongs to the CRISPR-associated endoribonuclease Cas2 protein family.</text>
</comment>
<keyword evidence="5 9" id="KW-0255">Endonuclease</keyword>
<comment type="subunit">
    <text evidence="9">Homodimer, forms a heterotetramer with a Cas1 homodimer.</text>
</comment>
<reference evidence="11 12" key="1">
    <citation type="submission" date="2019-03" db="EMBL/GenBank/DDBJ databases">
        <title>Lake Tanganyika Metagenome-Assembled Genomes (MAGs).</title>
        <authorList>
            <person name="Tran P."/>
        </authorList>
    </citation>
    <scope>NUCLEOTIDE SEQUENCE [LARGE SCALE GENOMIC DNA]</scope>
    <source>
        <strain evidence="11">K_DeepCast_65m_m2_236</strain>
    </source>
</reference>
<keyword evidence="6 9" id="KW-0378">Hydrolase</keyword>
<evidence type="ECO:0000256" key="10">
    <source>
        <dbReference type="PIRNR" id="PIRNR032582"/>
    </source>
</evidence>
<dbReference type="AlphaFoldDB" id="A0A937X469"/>
<keyword evidence="3 9" id="KW-0540">Nuclease</keyword>
<proteinExistence type="inferred from homology"/>
<dbReference type="Gene3D" id="3.30.70.240">
    <property type="match status" value="1"/>
</dbReference>
<evidence type="ECO:0000256" key="5">
    <source>
        <dbReference type="ARBA" id="ARBA00022759"/>
    </source>
</evidence>
<dbReference type="NCBIfam" id="TIGR01573">
    <property type="entry name" value="cas2"/>
    <property type="match status" value="1"/>
</dbReference>
<dbReference type="CDD" id="cd09725">
    <property type="entry name" value="Cas2_I_II_III"/>
    <property type="match status" value="1"/>
</dbReference>
<dbReference type="PANTHER" id="PTHR34405">
    <property type="entry name" value="CRISPR-ASSOCIATED ENDORIBONUCLEASE CAS2"/>
    <property type="match status" value="1"/>
</dbReference>
<protein>
    <recommendedName>
        <fullName evidence="9">CRISPR-associated endoribonuclease Cas2</fullName>
        <ecNumber evidence="9">3.1.-.-</ecNumber>
    </recommendedName>
</protein>
<keyword evidence="7 9" id="KW-0460">Magnesium</keyword>
<comment type="caution">
    <text evidence="11">The sequence shown here is derived from an EMBL/GenBank/DDBJ whole genome shotgun (WGS) entry which is preliminary data.</text>
</comment>
<evidence type="ECO:0000256" key="1">
    <source>
        <dbReference type="ARBA" id="ARBA00001946"/>
    </source>
</evidence>
<organism evidence="11 12">
    <name type="scientific">Candidatus Tanganyikabacteria bacterium</name>
    <dbReference type="NCBI Taxonomy" id="2961651"/>
    <lineage>
        <taxon>Bacteria</taxon>
        <taxon>Bacillati</taxon>
        <taxon>Candidatus Sericytochromatia</taxon>
        <taxon>Candidatus Tanganyikabacteria</taxon>
    </lineage>
</organism>
<evidence type="ECO:0000256" key="6">
    <source>
        <dbReference type="ARBA" id="ARBA00022801"/>
    </source>
</evidence>
<name>A0A937X469_9BACT</name>
<evidence type="ECO:0000256" key="2">
    <source>
        <dbReference type="ARBA" id="ARBA00009959"/>
    </source>
</evidence>
<feature type="binding site" evidence="9">
    <location>
        <position position="9"/>
    </location>
    <ligand>
        <name>Mg(2+)</name>
        <dbReference type="ChEBI" id="CHEBI:18420"/>
        <note>catalytic</note>
    </ligand>
</feature>
<evidence type="ECO:0000256" key="8">
    <source>
        <dbReference type="ARBA" id="ARBA00023118"/>
    </source>
</evidence>
<accession>A0A937X469</accession>
<dbReference type="GO" id="GO:0046872">
    <property type="term" value="F:metal ion binding"/>
    <property type="evidence" value="ECO:0007669"/>
    <property type="project" value="UniProtKB-UniRule"/>
</dbReference>
<comment type="function">
    <text evidence="9">CRISPR (clustered regularly interspaced short palindromic repeat), is an adaptive immune system that provides protection against mobile genetic elements (viruses, transposable elements and conjugative plasmids). CRISPR clusters contain sequences complementary to antecedent mobile elements and target invading nucleic acids. CRISPR clusters are transcribed and processed into CRISPR RNA (crRNA). Functions as a ssRNA-specific endoribonuclease. Involved in the integration of spacer DNA into the CRISPR cassette.</text>
</comment>
<keyword evidence="8 9" id="KW-0051">Antiviral defense</keyword>
<evidence type="ECO:0000313" key="12">
    <source>
        <dbReference type="Proteomes" id="UP000703893"/>
    </source>
</evidence>
<sequence length="92" mass="10747">MPLVTVSYDVADDRRRTRVAKLLEDFGTRVQFSVFDCLLDERRFLELRGKLIELIDQEFDSIRFYTLCKRCQAGVDLIGHGPIIEDRDIIVL</sequence>
<dbReference type="GO" id="GO:0004521">
    <property type="term" value="F:RNA endonuclease activity"/>
    <property type="evidence" value="ECO:0007669"/>
    <property type="project" value="UniProtKB-UniRule"/>
</dbReference>